<feature type="transmembrane region" description="Helical" evidence="1">
    <location>
        <begin position="106"/>
        <end position="125"/>
    </location>
</feature>
<feature type="transmembrane region" description="Helical" evidence="1">
    <location>
        <begin position="74"/>
        <end position="94"/>
    </location>
</feature>
<keyword evidence="1" id="KW-0812">Transmembrane</keyword>
<protein>
    <submittedName>
        <fullName evidence="2">DUF2871 domain-containing protein</fullName>
    </submittedName>
</protein>
<dbReference type="Pfam" id="PF11070">
    <property type="entry name" value="DUF2871"/>
    <property type="match status" value="1"/>
</dbReference>
<keyword evidence="3" id="KW-1185">Reference proteome</keyword>
<keyword evidence="1" id="KW-0472">Membrane</keyword>
<feature type="transmembrane region" description="Helical" evidence="1">
    <location>
        <begin position="5"/>
        <end position="22"/>
    </location>
</feature>
<comment type="caution">
    <text evidence="2">The sequence shown here is derived from an EMBL/GenBank/DDBJ whole genome shotgun (WGS) entry which is preliminary data.</text>
</comment>
<dbReference type="RefSeq" id="WP_177671794.1">
    <property type="nucleotide sequence ID" value="NZ_JACRSY010000045.1"/>
</dbReference>
<accession>A0A926EKC4</accession>
<feature type="transmembrane region" description="Helical" evidence="1">
    <location>
        <begin position="42"/>
        <end position="62"/>
    </location>
</feature>
<gene>
    <name evidence="2" type="ORF">H8718_17580</name>
</gene>
<evidence type="ECO:0000256" key="1">
    <source>
        <dbReference type="SAM" id="Phobius"/>
    </source>
</evidence>
<name>A0A926EKC4_9FIRM</name>
<evidence type="ECO:0000313" key="3">
    <source>
        <dbReference type="Proteomes" id="UP000655830"/>
    </source>
</evidence>
<evidence type="ECO:0000313" key="2">
    <source>
        <dbReference type="EMBL" id="MBC8581311.1"/>
    </source>
</evidence>
<reference evidence="2" key="1">
    <citation type="submission" date="2020-08" db="EMBL/GenBank/DDBJ databases">
        <title>Genome public.</title>
        <authorList>
            <person name="Liu C."/>
            <person name="Sun Q."/>
        </authorList>
    </citation>
    <scope>NUCLEOTIDE SEQUENCE</scope>
    <source>
        <strain evidence="2">NSJ-12</strain>
    </source>
</reference>
<organism evidence="2 3">
    <name type="scientific">Zhenhengia yiwuensis</name>
    <dbReference type="NCBI Taxonomy" id="2763666"/>
    <lineage>
        <taxon>Bacteria</taxon>
        <taxon>Bacillati</taxon>
        <taxon>Bacillota</taxon>
        <taxon>Clostridia</taxon>
        <taxon>Lachnospirales</taxon>
        <taxon>Lachnospiraceae</taxon>
        <taxon>Zhenhengia</taxon>
    </lineage>
</organism>
<dbReference type="InterPro" id="IPR021299">
    <property type="entry name" value="DUF2871"/>
</dbReference>
<dbReference type="AlphaFoldDB" id="A0A926EKC4"/>
<dbReference type="EMBL" id="JACRSY010000045">
    <property type="protein sequence ID" value="MBC8581311.1"/>
    <property type="molecule type" value="Genomic_DNA"/>
</dbReference>
<sequence length="135" mass="15091">MKKYFNASMAYLILGLIAGVFYREFTRMAEFTGQTVLKGLHTHILVLGFLFFIIVLLLDKNFGFSKMKGSKAWFISYNVSMVYFIATMVARGIAQVRGIEVSGLSHIAGLAHALFGAALVWFIIIGNKMLKEQAE</sequence>
<keyword evidence="1" id="KW-1133">Transmembrane helix</keyword>
<dbReference type="Proteomes" id="UP000655830">
    <property type="component" value="Unassembled WGS sequence"/>
</dbReference>
<proteinExistence type="predicted"/>